<feature type="non-terminal residue" evidence="2">
    <location>
        <position position="1"/>
    </location>
</feature>
<gene>
    <name evidence="2" type="ORF">BJG266_LOCUS50014</name>
    <name evidence="3" type="ORF">QVE165_LOCUS67106</name>
</gene>
<protein>
    <recommendedName>
        <fullName evidence="1">AMP-dependent synthetase/ligase domain-containing protein</fullName>
    </recommendedName>
</protein>
<dbReference type="SUPFAM" id="SSF56801">
    <property type="entry name" value="Acetyl-CoA synthetase-like"/>
    <property type="match status" value="1"/>
</dbReference>
<dbReference type="Proteomes" id="UP000663877">
    <property type="component" value="Unassembled WGS sequence"/>
</dbReference>
<dbReference type="AlphaFoldDB" id="A0A816AGI0"/>
<dbReference type="InterPro" id="IPR042099">
    <property type="entry name" value="ANL_N_sf"/>
</dbReference>
<evidence type="ECO:0000313" key="4">
    <source>
        <dbReference type="Proteomes" id="UP000663832"/>
    </source>
</evidence>
<dbReference type="Gene3D" id="3.40.50.12780">
    <property type="entry name" value="N-terminal domain of ligase-like"/>
    <property type="match status" value="1"/>
</dbReference>
<sequence length="298" mass="33828">MAGGVYCSLSPRDPQHRLHAFIQQTQSRLLFVHWLTKMKFNDDILSADIHSILANNNVMSDTDFDRLSKIIVKPNDIAFIIFTSGSTGIPKAIQYRHENFIRFIYSFGSVTTLKSDDLVVQIVRCTYDGHLRQIVGIFLIGATCVMLRPRGMTDFDYLADVLYNKQITHFSTVPVLLQTFFSFLIQYKRIYAVKYLRLLCSAGEALPSKLIDLVQEINIHNCIFWNLYGPAEATIVSTFYRLHPMANRQSISIGTPLANYQCMVINEFLQQSITNQDGELFIGGVGVFAGYLGRDDLT</sequence>
<accession>A0A816AGI0</accession>
<evidence type="ECO:0000313" key="5">
    <source>
        <dbReference type="Proteomes" id="UP000663877"/>
    </source>
</evidence>
<reference evidence="2" key="1">
    <citation type="submission" date="2021-02" db="EMBL/GenBank/DDBJ databases">
        <authorList>
            <person name="Nowell W R."/>
        </authorList>
    </citation>
    <scope>NUCLEOTIDE SEQUENCE</scope>
</reference>
<proteinExistence type="predicted"/>
<dbReference type="GO" id="GO:0043041">
    <property type="term" value="P:amino acid activation for nonribosomal peptide biosynthetic process"/>
    <property type="evidence" value="ECO:0007669"/>
    <property type="project" value="TreeGrafter"/>
</dbReference>
<dbReference type="GO" id="GO:0031177">
    <property type="term" value="F:phosphopantetheine binding"/>
    <property type="evidence" value="ECO:0007669"/>
    <property type="project" value="TreeGrafter"/>
</dbReference>
<dbReference type="Proteomes" id="UP000663832">
    <property type="component" value="Unassembled WGS sequence"/>
</dbReference>
<dbReference type="GO" id="GO:0005737">
    <property type="term" value="C:cytoplasm"/>
    <property type="evidence" value="ECO:0007669"/>
    <property type="project" value="TreeGrafter"/>
</dbReference>
<dbReference type="PANTHER" id="PTHR45527">
    <property type="entry name" value="NONRIBOSOMAL PEPTIDE SYNTHETASE"/>
    <property type="match status" value="1"/>
</dbReference>
<dbReference type="PANTHER" id="PTHR45527:SF1">
    <property type="entry name" value="FATTY ACID SYNTHASE"/>
    <property type="match status" value="1"/>
</dbReference>
<evidence type="ECO:0000313" key="2">
    <source>
        <dbReference type="EMBL" id="CAF1595305.1"/>
    </source>
</evidence>
<dbReference type="PROSITE" id="PS00455">
    <property type="entry name" value="AMP_BINDING"/>
    <property type="match status" value="1"/>
</dbReference>
<dbReference type="OrthoDB" id="10253869at2759"/>
<organism evidence="2 5">
    <name type="scientific">Adineta steineri</name>
    <dbReference type="NCBI Taxonomy" id="433720"/>
    <lineage>
        <taxon>Eukaryota</taxon>
        <taxon>Metazoa</taxon>
        <taxon>Spiralia</taxon>
        <taxon>Gnathifera</taxon>
        <taxon>Rotifera</taxon>
        <taxon>Eurotatoria</taxon>
        <taxon>Bdelloidea</taxon>
        <taxon>Adinetida</taxon>
        <taxon>Adinetidae</taxon>
        <taxon>Adineta</taxon>
    </lineage>
</organism>
<dbReference type="GO" id="GO:0044550">
    <property type="term" value="P:secondary metabolite biosynthetic process"/>
    <property type="evidence" value="ECO:0007669"/>
    <property type="project" value="TreeGrafter"/>
</dbReference>
<dbReference type="Pfam" id="PF00501">
    <property type="entry name" value="AMP-binding"/>
    <property type="match status" value="1"/>
</dbReference>
<evidence type="ECO:0000259" key="1">
    <source>
        <dbReference type="Pfam" id="PF00501"/>
    </source>
</evidence>
<name>A0A816AGI0_9BILA</name>
<feature type="domain" description="AMP-dependent synthetase/ligase" evidence="1">
    <location>
        <begin position="1"/>
        <end position="292"/>
    </location>
</feature>
<comment type="caution">
    <text evidence="2">The sequence shown here is derived from an EMBL/GenBank/DDBJ whole genome shotgun (WGS) entry which is preliminary data.</text>
</comment>
<keyword evidence="4" id="KW-1185">Reference proteome</keyword>
<dbReference type="EMBL" id="CAJNOI010008171">
    <property type="protein sequence ID" value="CAF1595305.1"/>
    <property type="molecule type" value="Genomic_DNA"/>
</dbReference>
<dbReference type="InterPro" id="IPR000873">
    <property type="entry name" value="AMP-dep_synth/lig_dom"/>
</dbReference>
<dbReference type="EMBL" id="CAJNOM010008616">
    <property type="protein sequence ID" value="CAF1680753.1"/>
    <property type="molecule type" value="Genomic_DNA"/>
</dbReference>
<evidence type="ECO:0000313" key="3">
    <source>
        <dbReference type="EMBL" id="CAF1680753.1"/>
    </source>
</evidence>
<dbReference type="InterPro" id="IPR020845">
    <property type="entry name" value="AMP-binding_CS"/>
</dbReference>